<organism evidence="2 3">
    <name type="scientific">Hamiltosporidium magnivora</name>
    <dbReference type="NCBI Taxonomy" id="148818"/>
    <lineage>
        <taxon>Eukaryota</taxon>
        <taxon>Fungi</taxon>
        <taxon>Fungi incertae sedis</taxon>
        <taxon>Microsporidia</taxon>
        <taxon>Dubosqiidae</taxon>
        <taxon>Hamiltosporidium</taxon>
    </lineage>
</organism>
<proteinExistence type="predicted"/>
<name>A0A4Q9KSX4_9MICR</name>
<dbReference type="InterPro" id="IPR010994">
    <property type="entry name" value="RuvA_2-like"/>
</dbReference>
<evidence type="ECO:0000313" key="3">
    <source>
        <dbReference type="Proteomes" id="UP000293045"/>
    </source>
</evidence>
<dbReference type="VEuPathDB" id="MicrosporidiaDB:CWI36_2304p0010"/>
<dbReference type="Gene3D" id="1.10.150.280">
    <property type="entry name" value="AF1531-like domain"/>
    <property type="match status" value="1"/>
</dbReference>
<dbReference type="Proteomes" id="UP000293045">
    <property type="component" value="Unassembled WGS sequence"/>
</dbReference>
<dbReference type="AlphaFoldDB" id="A0A4Q9KSX4"/>
<comment type="caution">
    <text evidence="2">The sequence shown here is derived from an EMBL/GenBank/DDBJ whole genome shotgun (WGS) entry which is preliminary data.</text>
</comment>
<sequence length="248" mass="27898">DGNNYKGVSNSTNKDLNNSSNKDLNLSTNKDLNNSTNKDLNLSTNKHLNLNTNKDLNNNSNDSLFNVLLLRAQQFEREGKKRKAITEYKTLLKMYDITGKEDLLNIKEKIKSLSNKGGSNYRGVSYSSSKQQGVSYSSSKQQGVNNSTCEQQGVNNSINEQQGVNTNTNQQHPLNNNTNIHPVIHSKEEILKILNSGSYIEIKKIKGIGDKRAEIIINFLLGGNRFYCIEDLRMLFTEKIYNSIIKGC</sequence>
<feature type="compositionally biased region" description="Low complexity" evidence="1">
    <location>
        <begin position="132"/>
        <end position="144"/>
    </location>
</feature>
<dbReference type="EMBL" id="PIXR01002680">
    <property type="protein sequence ID" value="TBT97912.1"/>
    <property type="molecule type" value="Genomic_DNA"/>
</dbReference>
<protein>
    <submittedName>
        <fullName evidence="2">Uncharacterized protein</fullName>
    </submittedName>
</protein>
<dbReference type="VEuPathDB" id="MicrosporidiaDB:CWI39_2680p0020"/>
<evidence type="ECO:0000256" key="1">
    <source>
        <dbReference type="SAM" id="MobiDB-lite"/>
    </source>
</evidence>
<reference evidence="2 3" key="1">
    <citation type="submission" date="2017-12" db="EMBL/GenBank/DDBJ databases">
        <authorList>
            <person name="Pombert J.-F."/>
            <person name="Haag K.L."/>
            <person name="Ebert D."/>
        </authorList>
    </citation>
    <scope>NUCLEOTIDE SEQUENCE [LARGE SCALE GENOMIC DNA]</scope>
    <source>
        <strain evidence="2">IL-BN-2</strain>
    </source>
</reference>
<dbReference type="SUPFAM" id="SSF47781">
    <property type="entry name" value="RuvA domain 2-like"/>
    <property type="match status" value="1"/>
</dbReference>
<evidence type="ECO:0000313" key="2">
    <source>
        <dbReference type="EMBL" id="TBT97912.1"/>
    </source>
</evidence>
<feature type="region of interest" description="Disordered" evidence="1">
    <location>
        <begin position="132"/>
        <end position="151"/>
    </location>
</feature>
<feature type="region of interest" description="Disordered" evidence="1">
    <location>
        <begin position="1"/>
        <end position="44"/>
    </location>
</feature>
<feature type="compositionally biased region" description="Low complexity" evidence="1">
    <location>
        <begin position="9"/>
        <end position="30"/>
    </location>
</feature>
<accession>A0A4Q9KSX4</accession>
<feature type="non-terminal residue" evidence="2">
    <location>
        <position position="1"/>
    </location>
</feature>
<gene>
    <name evidence="2" type="ORF">CWI39_2680p0020</name>
</gene>